<dbReference type="RefSeq" id="WP_051692889.1">
    <property type="nucleotide sequence ID" value="NZ_JMQN01000036.1"/>
</dbReference>
<accession>A0A081FYE6</accession>
<proteinExistence type="predicted"/>
<gene>
    <name evidence="1" type="ORF">ADIMK_2330</name>
</gene>
<dbReference type="SUPFAM" id="SSF53850">
    <property type="entry name" value="Periplasmic binding protein-like II"/>
    <property type="match status" value="1"/>
</dbReference>
<organism evidence="1 2">
    <name type="scientific">Marinobacterium lacunae</name>
    <dbReference type="NCBI Taxonomy" id="1232683"/>
    <lineage>
        <taxon>Bacteria</taxon>
        <taxon>Pseudomonadati</taxon>
        <taxon>Pseudomonadota</taxon>
        <taxon>Gammaproteobacteria</taxon>
        <taxon>Oceanospirillales</taxon>
        <taxon>Oceanospirillaceae</taxon>
        <taxon>Marinobacterium</taxon>
    </lineage>
</organism>
<dbReference type="eggNOG" id="COG0834">
    <property type="taxonomic scope" value="Bacteria"/>
</dbReference>
<name>A0A081FYE6_9GAMM</name>
<dbReference type="PATRIC" id="fig|1232683.4.peg.2289"/>
<dbReference type="Proteomes" id="UP000028252">
    <property type="component" value="Unassembled WGS sequence"/>
</dbReference>
<comment type="caution">
    <text evidence="1">The sequence shown here is derived from an EMBL/GenBank/DDBJ whole genome shotgun (WGS) entry which is preliminary data.</text>
</comment>
<reference evidence="1 2" key="1">
    <citation type="submission" date="2014-04" db="EMBL/GenBank/DDBJ databases">
        <title>Marinobacterium kochiensis sp. nov., isolated from sediment sample collected from Kochi backwaters in Kerala, India.</title>
        <authorList>
            <person name="Singh A."/>
            <person name="Pinnaka A.K."/>
        </authorList>
    </citation>
    <scope>NUCLEOTIDE SEQUENCE [LARGE SCALE GENOMIC DNA]</scope>
    <source>
        <strain evidence="1 2">AK27</strain>
    </source>
</reference>
<evidence type="ECO:0008006" key="3">
    <source>
        <dbReference type="Google" id="ProtNLM"/>
    </source>
</evidence>
<dbReference type="EMBL" id="JMQN01000036">
    <property type="protein sequence ID" value="KEA63551.1"/>
    <property type="molecule type" value="Genomic_DNA"/>
</dbReference>
<protein>
    <recommendedName>
        <fullName evidence="3">Solute-binding protein family 3/N-terminal domain-containing protein</fullName>
    </recommendedName>
</protein>
<dbReference type="STRING" id="1232683.ADIMK_2330"/>
<dbReference type="Gene3D" id="3.40.190.10">
    <property type="entry name" value="Periplasmic binding protein-like II"/>
    <property type="match status" value="2"/>
</dbReference>
<sequence length="311" mass="35795">MWHAGLFGRYLILGVIALCLLASPLLKADSTPTIKYQHTKSPNDKRDEYFLQLLKLALDESRVEYGDYHLQQASSLTTQDRAFALVKAGQYIDVTWVMSSTARERDALAIPIPLLKGLLGYRTLLVANDRLKEFDAVDSLTQLAKFTAIQGTGWPDVDILRYNHLNVITSPDYESLFNMLRRHRADYFPRGISEVWLELNRPVSAEITLKTNLVLFYRSPIYFFVSRRNPQLAARIKRGLELAASNGRFDQLFYSRPEIRKAIELLEQREHRIVELELPWTLPSLQQVDPAHWYQHDNSAFSKMGRDALGN</sequence>
<dbReference type="OrthoDB" id="547680at2"/>
<evidence type="ECO:0000313" key="1">
    <source>
        <dbReference type="EMBL" id="KEA63551.1"/>
    </source>
</evidence>
<dbReference type="AlphaFoldDB" id="A0A081FYE6"/>
<evidence type="ECO:0000313" key="2">
    <source>
        <dbReference type="Proteomes" id="UP000028252"/>
    </source>
</evidence>
<keyword evidence="2" id="KW-1185">Reference proteome</keyword>